<protein>
    <submittedName>
        <fullName evidence="3">Diguanylate cyclase</fullName>
    </submittedName>
</protein>
<dbReference type="Pfam" id="PF03707">
    <property type="entry name" value="MHYT"/>
    <property type="match status" value="1"/>
</dbReference>
<evidence type="ECO:0000313" key="4">
    <source>
        <dbReference type="Proteomes" id="UP000280073"/>
    </source>
</evidence>
<dbReference type="InterPro" id="IPR005330">
    <property type="entry name" value="MHYT_dom"/>
</dbReference>
<name>A0A3R9TLD9_ACIBA</name>
<keyword evidence="1" id="KW-0812">Transmembrane</keyword>
<evidence type="ECO:0000256" key="1">
    <source>
        <dbReference type="SAM" id="Phobius"/>
    </source>
</evidence>
<accession>A0A3R9TLD9</accession>
<feature type="domain" description="MHYT" evidence="2">
    <location>
        <begin position="55"/>
        <end position="109"/>
    </location>
</feature>
<gene>
    <name evidence="3" type="ORF">EA686_13745</name>
</gene>
<dbReference type="EMBL" id="RFDI01000733">
    <property type="protein sequence ID" value="RSR53928.1"/>
    <property type="molecule type" value="Genomic_DNA"/>
</dbReference>
<feature type="non-terminal residue" evidence="3">
    <location>
        <position position="112"/>
    </location>
</feature>
<feature type="transmembrane region" description="Helical" evidence="1">
    <location>
        <begin position="45"/>
        <end position="67"/>
    </location>
</feature>
<organism evidence="3 4">
    <name type="scientific">Acinetobacter baumannii</name>
    <dbReference type="NCBI Taxonomy" id="470"/>
    <lineage>
        <taxon>Bacteria</taxon>
        <taxon>Pseudomonadati</taxon>
        <taxon>Pseudomonadota</taxon>
        <taxon>Gammaproteobacteria</taxon>
        <taxon>Moraxellales</taxon>
        <taxon>Moraxellaceae</taxon>
        <taxon>Acinetobacter</taxon>
        <taxon>Acinetobacter calcoaceticus/baumannii complex</taxon>
    </lineage>
</organism>
<comment type="caution">
    <text evidence="3">The sequence shown here is derived from an EMBL/GenBank/DDBJ whole genome shotgun (WGS) entry which is preliminary data.</text>
</comment>
<feature type="transmembrane region" description="Helical" evidence="1">
    <location>
        <begin position="79"/>
        <end position="98"/>
    </location>
</feature>
<keyword evidence="1" id="KW-0472">Membrane</keyword>
<dbReference type="AlphaFoldDB" id="A0A3R9TLD9"/>
<keyword evidence="1" id="KW-1133">Transmembrane helix</keyword>
<evidence type="ECO:0000313" key="3">
    <source>
        <dbReference type="EMBL" id="RSR53928.1"/>
    </source>
</evidence>
<reference evidence="3 4" key="1">
    <citation type="submission" date="2018-10" db="EMBL/GenBank/DDBJ databases">
        <title>GWAS and RNA-Seq identify cryptic mechanisms of antimicrobial resistance in Acinetobacter baumannii.</title>
        <authorList>
            <person name="Sahl J.W."/>
        </authorList>
    </citation>
    <scope>NUCLEOTIDE SEQUENCE [LARGE SCALE GENOMIC DNA]</scope>
    <source>
        <strain evidence="3 4">TG28175</strain>
    </source>
</reference>
<sequence length="112" mass="12183">MGHVDYDSTLIVGSFIAAGAICYIVISMEQLIFKQTYKKIEPFILLLNGLLLAAAISIVHIVGMHAYHLFEAASSNVPLITLAFGISAVLSSVAIWLTSRFTLPIFRLILSS</sequence>
<dbReference type="Proteomes" id="UP000280073">
    <property type="component" value="Unassembled WGS sequence"/>
</dbReference>
<feature type="transmembrane region" description="Helical" evidence="1">
    <location>
        <begin position="12"/>
        <end position="33"/>
    </location>
</feature>
<proteinExistence type="predicted"/>
<evidence type="ECO:0000259" key="2">
    <source>
        <dbReference type="Pfam" id="PF03707"/>
    </source>
</evidence>